<proteinExistence type="predicted"/>
<dbReference type="Proteomes" id="UP000694428">
    <property type="component" value="Unplaced"/>
</dbReference>
<evidence type="ECO:0000256" key="1">
    <source>
        <dbReference type="SAM" id="MobiDB-lite"/>
    </source>
</evidence>
<keyword evidence="3" id="KW-1185">Reference proteome</keyword>
<organism evidence="2 3">
    <name type="scientific">Pavo cristatus</name>
    <name type="common">Indian peafowl</name>
    <name type="synonym">Blue peafowl</name>
    <dbReference type="NCBI Taxonomy" id="9049"/>
    <lineage>
        <taxon>Eukaryota</taxon>
        <taxon>Metazoa</taxon>
        <taxon>Chordata</taxon>
        <taxon>Craniata</taxon>
        <taxon>Vertebrata</taxon>
        <taxon>Euteleostomi</taxon>
        <taxon>Archelosauria</taxon>
        <taxon>Archosauria</taxon>
        <taxon>Dinosauria</taxon>
        <taxon>Saurischia</taxon>
        <taxon>Theropoda</taxon>
        <taxon>Coelurosauria</taxon>
        <taxon>Aves</taxon>
        <taxon>Neognathae</taxon>
        <taxon>Galloanserae</taxon>
        <taxon>Galliformes</taxon>
        <taxon>Phasianidae</taxon>
        <taxon>Phasianinae</taxon>
        <taxon>Pavo</taxon>
    </lineage>
</organism>
<dbReference type="AlphaFoldDB" id="A0A8C9FTG5"/>
<reference evidence="2" key="2">
    <citation type="submission" date="2025-09" db="UniProtKB">
        <authorList>
            <consortium name="Ensembl"/>
        </authorList>
    </citation>
    <scope>IDENTIFICATION</scope>
</reference>
<reference evidence="2" key="1">
    <citation type="submission" date="2025-08" db="UniProtKB">
        <authorList>
            <consortium name="Ensembl"/>
        </authorList>
    </citation>
    <scope>IDENTIFICATION</scope>
</reference>
<sequence>MAMILWGGGGGGALRGPKMGRFTPERGLAMLVRPKTDIWGYVGVRGQGCASRLPGHPEVKGRDGGPRLNRPGSLCACAVRFGLTAHAPLALTLRAQPEAPPLPARACAVRRRPAAMAAAVGGGAAAAGSNGAGMEVDAAGPPVMAGGVPGSVAVALHPLVILNISDHWIRMRCQEGRPGQGECPIAPSPPSNVTTWG</sequence>
<evidence type="ECO:0000313" key="3">
    <source>
        <dbReference type="Proteomes" id="UP000694428"/>
    </source>
</evidence>
<dbReference type="Gene3D" id="3.40.140.10">
    <property type="entry name" value="Cytidine Deaminase, domain 2"/>
    <property type="match status" value="1"/>
</dbReference>
<feature type="region of interest" description="Disordered" evidence="1">
    <location>
        <begin position="176"/>
        <end position="197"/>
    </location>
</feature>
<dbReference type="Ensembl" id="ENSPSTT00000020755.1">
    <property type="protein sequence ID" value="ENSPSTP00000019804.1"/>
    <property type="gene ID" value="ENSPSTG00000014330.1"/>
</dbReference>
<evidence type="ECO:0000313" key="2">
    <source>
        <dbReference type="Ensembl" id="ENSPSTP00000019804.1"/>
    </source>
</evidence>
<protein>
    <submittedName>
        <fullName evidence="2">Uncharacterized protein</fullName>
    </submittedName>
</protein>
<name>A0A8C9FTG5_PAVCR</name>
<accession>A0A8C9FTG5</accession>